<protein>
    <submittedName>
        <fullName evidence="1">Uncharacterized protein</fullName>
    </submittedName>
</protein>
<comment type="caution">
    <text evidence="1">The sequence shown here is derived from an EMBL/GenBank/DDBJ whole genome shotgun (WGS) entry which is preliminary data.</text>
</comment>
<dbReference type="EMBL" id="BARW01039852">
    <property type="protein sequence ID" value="GAJ23134.1"/>
    <property type="molecule type" value="Genomic_DNA"/>
</dbReference>
<accession>X1V0A6</accession>
<feature type="non-terminal residue" evidence="1">
    <location>
        <position position="113"/>
    </location>
</feature>
<organism evidence="1">
    <name type="scientific">marine sediment metagenome</name>
    <dbReference type="NCBI Taxonomy" id="412755"/>
    <lineage>
        <taxon>unclassified sequences</taxon>
        <taxon>metagenomes</taxon>
        <taxon>ecological metagenomes</taxon>
    </lineage>
</organism>
<dbReference type="AlphaFoldDB" id="X1V0A6"/>
<gene>
    <name evidence="1" type="ORF">S12H4_60517</name>
</gene>
<name>X1V0A6_9ZZZZ</name>
<proteinExistence type="predicted"/>
<sequence length="113" mass="12404">MRLFHKIMISSLALVVLAGAGTLPLWAQPAPIPHHRQPYHLDSGVQKGLVAETASLFRETIQAAGVPWLRLHFDDYNLGTQSFIRVTSLADGAQQILDADSLGDWYGSSAFFN</sequence>
<evidence type="ECO:0000313" key="1">
    <source>
        <dbReference type="EMBL" id="GAJ23134.1"/>
    </source>
</evidence>
<reference evidence="1" key="1">
    <citation type="journal article" date="2014" name="Front. Microbiol.">
        <title>High frequency of phylogenetically diverse reductive dehalogenase-homologous genes in deep subseafloor sedimentary metagenomes.</title>
        <authorList>
            <person name="Kawai M."/>
            <person name="Futagami T."/>
            <person name="Toyoda A."/>
            <person name="Takaki Y."/>
            <person name="Nishi S."/>
            <person name="Hori S."/>
            <person name="Arai W."/>
            <person name="Tsubouchi T."/>
            <person name="Morono Y."/>
            <person name="Uchiyama I."/>
            <person name="Ito T."/>
            <person name="Fujiyama A."/>
            <person name="Inagaki F."/>
            <person name="Takami H."/>
        </authorList>
    </citation>
    <scope>NUCLEOTIDE SEQUENCE</scope>
    <source>
        <strain evidence="1">Expedition CK06-06</strain>
    </source>
</reference>